<evidence type="ECO:0000313" key="1">
    <source>
        <dbReference type="EMBL" id="MFH6602273.1"/>
    </source>
</evidence>
<name>A0ACC7LFW2_9FLAO</name>
<dbReference type="Proteomes" id="UP001595191">
    <property type="component" value="Unassembled WGS sequence"/>
</dbReference>
<organism evidence="1 2">
    <name type="scientific">Meishania litoralis</name>
    <dbReference type="NCBI Taxonomy" id="3434685"/>
    <lineage>
        <taxon>Bacteria</taxon>
        <taxon>Pseudomonadati</taxon>
        <taxon>Bacteroidota</taxon>
        <taxon>Flavobacteriia</taxon>
        <taxon>Flavobacteriales</taxon>
        <taxon>Flavobacteriaceae</taxon>
        <taxon>Meishania</taxon>
    </lineage>
</organism>
<comment type="caution">
    <text evidence="1">The sequence shown here is derived from an EMBL/GenBank/DDBJ whole genome shotgun (WGS) entry which is preliminary data.</text>
</comment>
<dbReference type="EMBL" id="JBHFPV010000001">
    <property type="protein sequence ID" value="MFH6602273.1"/>
    <property type="molecule type" value="Genomic_DNA"/>
</dbReference>
<protein>
    <submittedName>
        <fullName evidence="1">Uncharacterized protein</fullName>
    </submittedName>
</protein>
<sequence>MNVLFKKIWFWWQRRVSLVLIAFMLGMSNVILEESRSVNDTREHIEHPEVLPDEDLNDTADYEPGS</sequence>
<proteinExistence type="predicted"/>
<keyword evidence="2" id="KW-1185">Reference proteome</keyword>
<gene>
    <name evidence="1" type="ORF">ACEZ3G_02200</name>
</gene>
<reference evidence="1" key="1">
    <citation type="submission" date="2024-09" db="EMBL/GenBank/DDBJ databases">
        <authorList>
            <person name="Liu J."/>
        </authorList>
    </citation>
    <scope>NUCLEOTIDE SEQUENCE</scope>
    <source>
        <strain evidence="1">NBU2967</strain>
    </source>
</reference>
<accession>A0ACC7LFW2</accession>
<evidence type="ECO:0000313" key="2">
    <source>
        <dbReference type="Proteomes" id="UP001595191"/>
    </source>
</evidence>